<feature type="region of interest" description="Disordered" evidence="1">
    <location>
        <begin position="1401"/>
        <end position="1420"/>
    </location>
</feature>
<proteinExistence type="predicted"/>
<name>A0A0F9NZ44_9ZZZZ</name>
<accession>A0A0F9NZ44</accession>
<comment type="caution">
    <text evidence="2">The sequence shown here is derived from an EMBL/GenBank/DDBJ whole genome shotgun (WGS) entry which is preliminary data.</text>
</comment>
<evidence type="ECO:0000256" key="1">
    <source>
        <dbReference type="SAM" id="MobiDB-lite"/>
    </source>
</evidence>
<organism evidence="2">
    <name type="scientific">marine sediment metagenome</name>
    <dbReference type="NCBI Taxonomy" id="412755"/>
    <lineage>
        <taxon>unclassified sequences</taxon>
        <taxon>metagenomes</taxon>
        <taxon>ecological metagenomes</taxon>
    </lineage>
</organism>
<reference evidence="2" key="1">
    <citation type="journal article" date="2015" name="Nature">
        <title>Complex archaea that bridge the gap between prokaryotes and eukaryotes.</title>
        <authorList>
            <person name="Spang A."/>
            <person name="Saw J.H."/>
            <person name="Jorgensen S.L."/>
            <person name="Zaremba-Niedzwiedzka K."/>
            <person name="Martijn J."/>
            <person name="Lind A.E."/>
            <person name="van Eijk R."/>
            <person name="Schleper C."/>
            <person name="Guy L."/>
            <person name="Ettema T.J."/>
        </authorList>
    </citation>
    <scope>NUCLEOTIDE SEQUENCE</scope>
</reference>
<gene>
    <name evidence="2" type="ORF">LCGC14_1201570</name>
</gene>
<protein>
    <submittedName>
        <fullName evidence="2">Uncharacterized protein</fullName>
    </submittedName>
</protein>
<feature type="non-terminal residue" evidence="2">
    <location>
        <position position="1"/>
    </location>
</feature>
<feature type="compositionally biased region" description="Polar residues" evidence="1">
    <location>
        <begin position="1401"/>
        <end position="1416"/>
    </location>
</feature>
<dbReference type="EMBL" id="LAZR01006179">
    <property type="protein sequence ID" value="KKM94115.1"/>
    <property type="molecule type" value="Genomic_DNA"/>
</dbReference>
<evidence type="ECO:0000313" key="2">
    <source>
        <dbReference type="EMBL" id="KKM94115.1"/>
    </source>
</evidence>
<sequence length="1781" mass="202841">SNNGFLDSFLQLLAILSYSYGPISSYSEIFLLDEFNQAYLTDSKETFYNSVDIDYSHSTKSGKAILAESSASITSDATLFKSIDYSRNLDMSINNKLIGYGSKLFDNFEIYKDESSIIYVADIDMNGEPDYKHTIDINRDGKIDVIKYGIDDPQGSDEIYWYTIIQDFENEEINVERKLEDERRTEWFDINDRKFAHYDFNIGKLLIIALTLPLLPYHISKMMLPDVDYWAQKSTQTLINKEEYIKSTFYSVTVDDNRDGYADTQINYETKDVDIYYEITEYKKTILAAKTQNVFTFIGEYVTRSIGSLFGDSGDDVVFNEDLTEDNLESEDFSSNNGYIQTNAPVLRATYRKFTENITTTYIDTFEQSTITVINWEEGEIAEQRIYTDSFKTGEIEEVSEFFSGLSTEHSVTNIDTGQQYTVDFDPNIPFTHPADLTWQSETWGSDNIPIKYDSLQVIGDESFYSTNVFERTIIIRIPNRFSLYNDYGKTSRSQVENDGWVEFKVKGVLITPPDGQVYYTSDVESFIDGSAKTDGHYFYVDSDLNTFYETVYILSDTLIISRDGVPKYNVISIGLNKDGIHDFAPYERLNKREDIVSDFDNLAFESAKFGTDWVYNFNKLSKVKILWDQDSILEEYGLKPKDDIFEIYKLVESSEQNEKFSKLFYEIRHETYSNAWKQYEKQLLKDVIEQVFMSVTAGVLSAFVEASITAGTLGFGWLGAKGAAALVYFSVYTLMTKFSIDVKLHEAKARSRSDVFYSVSNGIKNPTSLNEKSFADRFLQDSMAAALIGHPGGYYTTVTGGEPGNMYEGHLLVSPPSVARSLGSFGGFLDLLWENFLEYGKSDPDAFTALDFDDMNLNYLLLTSELPSYNRYDYYTYENTNDRASKYDAYSTNTLGFLETKIKRISNNRFDAIRPTIVNSVPSYSFINSTLQQTILPQSVLYKPVVLSESRYNQLRPAPGLLIITTQCKDYSNTKGIYPYALTPVERQAEYKAKIPLKSKGFEYPIRTISIDVISENYMGDKSYIKRVQVDESYYTIEDGSLYFTKSLEDIIAEFEYGIEQSWLLGLTGAYIYYDIHIVFDRFVLDDTDEWSSLALAQATFYAIMDYFNQYTYAQVSGNMIAEIAYTETLTFWSTFISVPLIYFGSLAATNAVGNLAGEAGAMAIKQNMQRMTIKQMLGSMVTSAISEVFEEIIKDGFTEAIIENVVDMVGGSDDLGFWLSSLWTSKREVGGALGKMVLGTSVNLEAKANLETNIALIAARNAGDTTAVLNIQNKIKEDIKQKQDAELKRRAETKTWQNLLKSGFFQGILMLSTSLFFGTSSFLTLVGFKNTVGGSAKFYGMSKAKTQAYRKGLVLQITKDQGTLAQNLEQQMKKPKIEVSDGEALHNLFRKLQGDGKTINTPSNPTAPQINPNPKATPPLSLAQRFDDIRLGDWISELSQDYGFKDFKEEMEAIRKSLKTIHFQKTKKSIIATIKEAIKENFPTSLRFVDINGIELFDPNFILVGTIARNKQAFMKGAGRFGYYDPRITENTISSMTTVEVLDFLNAKYYGFTRVDNLVMMTMDGKIIPDHAILADWLEAKGYSIEDDIIVLPSNLNSDGDEMFTDADWEEGTPSPYYPFIEQLYSEVGYLFVKAGLMSKPSKRNAAFNDIIYALSDLMFRNSYTLGNDRIKIYKDGRYFKPNAYTQYKYLFEFISKLEKAKSLSKLEKVEYISEYKQDASLGRGRLMETKEVDFIFLKLKEWFRRNPKTTWGKNELVKQLDGLHDTYLEMFPESESGE</sequence>